<keyword evidence="3 6" id="KW-0815">Transposition</keyword>
<evidence type="ECO:0000256" key="7">
    <source>
        <dbReference type="SAM" id="MobiDB-lite"/>
    </source>
</evidence>
<dbReference type="PANTHER" id="PTHR33217:SF8">
    <property type="entry name" value="MUTATOR FAMILY TRANSPOSASE"/>
    <property type="match status" value="1"/>
</dbReference>
<comment type="caution">
    <text evidence="8">The sequence shown here is derived from an EMBL/GenBank/DDBJ whole genome shotgun (WGS) entry which is preliminary data.</text>
</comment>
<dbReference type="GO" id="GO:0006313">
    <property type="term" value="P:DNA transposition"/>
    <property type="evidence" value="ECO:0007669"/>
    <property type="project" value="UniProtKB-UniRule"/>
</dbReference>
<comment type="function">
    <text evidence="1 6">Required for the transposition of the insertion element.</text>
</comment>
<dbReference type="PANTHER" id="PTHR33217">
    <property type="entry name" value="TRANSPOSASE FOR INSERTION SEQUENCE ELEMENT IS1081"/>
    <property type="match status" value="1"/>
</dbReference>
<evidence type="ECO:0000256" key="5">
    <source>
        <dbReference type="ARBA" id="ARBA00023172"/>
    </source>
</evidence>
<evidence type="ECO:0000256" key="3">
    <source>
        <dbReference type="ARBA" id="ARBA00022578"/>
    </source>
</evidence>
<dbReference type="Proteomes" id="UP000325307">
    <property type="component" value="Unassembled WGS sequence"/>
</dbReference>
<accession>A0A5A7NMF9</accession>
<keyword evidence="6" id="KW-0814">Transposable element</keyword>
<evidence type="ECO:0000256" key="4">
    <source>
        <dbReference type="ARBA" id="ARBA00023125"/>
    </source>
</evidence>
<name>A0A5A7NMF9_9MICC</name>
<dbReference type="AlphaFoldDB" id="A0A5A7NMF9"/>
<evidence type="ECO:0000256" key="6">
    <source>
        <dbReference type="RuleBase" id="RU365089"/>
    </source>
</evidence>
<evidence type="ECO:0000256" key="1">
    <source>
        <dbReference type="ARBA" id="ARBA00002190"/>
    </source>
</evidence>
<feature type="region of interest" description="Disordered" evidence="7">
    <location>
        <begin position="86"/>
        <end position="105"/>
    </location>
</feature>
<keyword evidence="5 6" id="KW-0233">DNA recombination</keyword>
<gene>
    <name evidence="8" type="ORF">NCCP1664_01830</name>
</gene>
<organism evidence="8 9">
    <name type="scientific">Zafaria cholistanensis</name>
    <dbReference type="NCBI Taxonomy" id="1682741"/>
    <lineage>
        <taxon>Bacteria</taxon>
        <taxon>Bacillati</taxon>
        <taxon>Actinomycetota</taxon>
        <taxon>Actinomycetes</taxon>
        <taxon>Micrococcales</taxon>
        <taxon>Micrococcaceae</taxon>
        <taxon>Zafaria</taxon>
    </lineage>
</organism>
<evidence type="ECO:0000256" key="2">
    <source>
        <dbReference type="ARBA" id="ARBA00010961"/>
    </source>
</evidence>
<dbReference type="InterPro" id="IPR001207">
    <property type="entry name" value="Transposase_mutator"/>
</dbReference>
<evidence type="ECO:0000313" key="9">
    <source>
        <dbReference type="Proteomes" id="UP000325307"/>
    </source>
</evidence>
<proteinExistence type="inferred from homology"/>
<comment type="similarity">
    <text evidence="2 6">Belongs to the transposase mutator family.</text>
</comment>
<keyword evidence="9" id="KW-1185">Reference proteome</keyword>
<dbReference type="GO" id="GO:0004803">
    <property type="term" value="F:transposase activity"/>
    <property type="evidence" value="ECO:0007669"/>
    <property type="project" value="UniProtKB-UniRule"/>
</dbReference>
<protein>
    <recommendedName>
        <fullName evidence="6">Mutator family transposase</fullName>
    </recommendedName>
</protein>
<dbReference type="Pfam" id="PF00872">
    <property type="entry name" value="Transposase_mut"/>
    <property type="match status" value="2"/>
</dbReference>
<dbReference type="EMBL" id="BKDJ01000001">
    <property type="protein sequence ID" value="GER21686.1"/>
    <property type="molecule type" value="Genomic_DNA"/>
</dbReference>
<evidence type="ECO:0000313" key="8">
    <source>
        <dbReference type="EMBL" id="GER21686.1"/>
    </source>
</evidence>
<sequence>MAEWSNRPLDRVYLVIFIDAIHTKVRDGQVRNKLFYILLGVTVNGERNILKDLGRGWRRGRQVLARGSDRGQEPRCGGRVHRRLRRAQGSSGGDHHPVGAGDGADLRHRACRNTFKYAPRQHWDELSRDLRPVYTAATEAAARKRLAELEAKWGPKYPAIPKLWHGAWASVRPVPKLGRRDP</sequence>
<keyword evidence="4 6" id="KW-0238">DNA-binding</keyword>
<reference evidence="8 9" key="1">
    <citation type="submission" date="2019-09" db="EMBL/GenBank/DDBJ databases">
        <title>Arthrobacter zafarii sp. nov., a moderately thermotolerant and halotolerant actinobacterium isolated from Cholistan desert soil of Pakistan.</title>
        <authorList>
            <person name="Amin A."/>
            <person name="Ahmed I."/>
            <person name="Khalid N."/>
            <person name="Schumann P."/>
            <person name="Busse H.J."/>
            <person name="Khan I.U."/>
            <person name="Li S."/>
            <person name="Li W.J."/>
        </authorList>
    </citation>
    <scope>NUCLEOTIDE SEQUENCE [LARGE SCALE GENOMIC DNA]</scope>
    <source>
        <strain evidence="8 9">NCCP-1664</strain>
    </source>
</reference>
<dbReference type="GO" id="GO:0003677">
    <property type="term" value="F:DNA binding"/>
    <property type="evidence" value="ECO:0007669"/>
    <property type="project" value="UniProtKB-UniRule"/>
</dbReference>